<feature type="region of interest" description="Disordered" evidence="1">
    <location>
        <begin position="334"/>
        <end position="407"/>
    </location>
</feature>
<accession>A0ABP1EAZ4</accession>
<feature type="compositionally biased region" description="Polar residues" evidence="1">
    <location>
        <begin position="288"/>
        <end position="298"/>
    </location>
</feature>
<feature type="compositionally biased region" description="Polar residues" evidence="1">
    <location>
        <begin position="346"/>
        <end position="365"/>
    </location>
</feature>
<dbReference type="EMBL" id="OZ037952">
    <property type="protein sequence ID" value="CAL1716369.1"/>
    <property type="molecule type" value="Genomic_DNA"/>
</dbReference>
<dbReference type="Proteomes" id="UP001497453">
    <property type="component" value="Chromosome 9"/>
</dbReference>
<evidence type="ECO:0000256" key="2">
    <source>
        <dbReference type="SAM" id="Phobius"/>
    </source>
</evidence>
<proteinExistence type="predicted"/>
<reference evidence="4" key="1">
    <citation type="submission" date="2024-04" db="EMBL/GenBank/DDBJ databases">
        <authorList>
            <person name="Shaw F."/>
            <person name="Minotto A."/>
        </authorList>
    </citation>
    <scope>NUCLEOTIDE SEQUENCE [LARGE SCALE GENOMIC DNA]</scope>
</reference>
<organism evidence="3 4">
    <name type="scientific">Somion occarium</name>
    <dbReference type="NCBI Taxonomy" id="3059160"/>
    <lineage>
        <taxon>Eukaryota</taxon>
        <taxon>Fungi</taxon>
        <taxon>Dikarya</taxon>
        <taxon>Basidiomycota</taxon>
        <taxon>Agaricomycotina</taxon>
        <taxon>Agaricomycetes</taxon>
        <taxon>Polyporales</taxon>
        <taxon>Cerrenaceae</taxon>
        <taxon>Somion</taxon>
    </lineage>
</organism>
<sequence>MVAAFEALMAMSATNTRKVENDFQTLLAEKQRQEKLKRKAQEEKEKRERELQAKLRLKHMEEEKRNQERLKRQEEERAAKQREMERREAEMRDSLRFGPKGSKTQYPSSSSAGGSRRRTSPSDDGDGPGGSALTREEKRRKRLENEMRFGLKTSRRSTHTSGYQRMGKRLPGGAVDVVATANNSDSANATQYRSVKERLAAQMPTLTPLNQEKRDTRTIDEFTRDLKAKKEGRVLEGDAAKEFLAHGFFSTKTKPELKSSQASSMFGSRASSMENDSTTAATRPGVKSTPSKSATPPVQSKLVPSAKSSVPATKPAMPSFTKTSALSVKAIGKLPAPSSSAPAKTPSKQPLSKATPSSSKVSTTPRPVPKPSLSSSALSKKRPRSPSLSPSPPPSKRRPSGPKDDLSSQIWALFGRDRDRYVNQDVLSDDEDMEADASALEREELRRSVVFLSANTNESYPVCAVILIVALFCFVTVPALHGERTRRHWKKKDAARRRSAGARRKRRLVSDVSDFRFLLWGKSHHRMACKHNGISDFYFLSPHSYDS</sequence>
<feature type="transmembrane region" description="Helical" evidence="2">
    <location>
        <begin position="459"/>
        <end position="480"/>
    </location>
</feature>
<evidence type="ECO:0000313" key="4">
    <source>
        <dbReference type="Proteomes" id="UP001497453"/>
    </source>
</evidence>
<keyword evidence="2" id="KW-1133">Transmembrane helix</keyword>
<feature type="compositionally biased region" description="Polar residues" evidence="1">
    <location>
        <begin position="258"/>
        <end position="281"/>
    </location>
</feature>
<keyword evidence="4" id="KW-1185">Reference proteome</keyword>
<evidence type="ECO:0000256" key="1">
    <source>
        <dbReference type="SAM" id="MobiDB-lite"/>
    </source>
</evidence>
<feature type="compositionally biased region" description="Basic and acidic residues" evidence="1">
    <location>
        <begin position="33"/>
        <end position="95"/>
    </location>
</feature>
<keyword evidence="2" id="KW-0472">Membrane</keyword>
<gene>
    <name evidence="3" type="ORF">GFSPODELE1_LOCUS10723</name>
</gene>
<keyword evidence="2" id="KW-0812">Transmembrane</keyword>
<evidence type="ECO:0000313" key="3">
    <source>
        <dbReference type="EMBL" id="CAL1716369.1"/>
    </source>
</evidence>
<feature type="region of interest" description="Disordered" evidence="1">
    <location>
        <begin position="250"/>
        <end position="321"/>
    </location>
</feature>
<protein>
    <submittedName>
        <fullName evidence="3">Uncharacterized protein</fullName>
    </submittedName>
</protein>
<feature type="region of interest" description="Disordered" evidence="1">
    <location>
        <begin position="33"/>
        <end position="169"/>
    </location>
</feature>
<name>A0ABP1EAZ4_9APHY</name>